<protein>
    <submittedName>
        <fullName evidence="1">Uncharacterized protein</fullName>
    </submittedName>
</protein>
<evidence type="ECO:0000313" key="1">
    <source>
        <dbReference type="EMBL" id="KAI8534599.1"/>
    </source>
</evidence>
<comment type="caution">
    <text evidence="1">The sequence shown here is derived from an EMBL/GenBank/DDBJ whole genome shotgun (WGS) entry which is preliminary data.</text>
</comment>
<organism evidence="1 2">
    <name type="scientific">Rhododendron molle</name>
    <name type="common">Chinese azalea</name>
    <name type="synonym">Azalea mollis</name>
    <dbReference type="NCBI Taxonomy" id="49168"/>
    <lineage>
        <taxon>Eukaryota</taxon>
        <taxon>Viridiplantae</taxon>
        <taxon>Streptophyta</taxon>
        <taxon>Embryophyta</taxon>
        <taxon>Tracheophyta</taxon>
        <taxon>Spermatophyta</taxon>
        <taxon>Magnoliopsida</taxon>
        <taxon>eudicotyledons</taxon>
        <taxon>Gunneridae</taxon>
        <taxon>Pentapetalae</taxon>
        <taxon>asterids</taxon>
        <taxon>Ericales</taxon>
        <taxon>Ericaceae</taxon>
        <taxon>Ericoideae</taxon>
        <taxon>Rhodoreae</taxon>
        <taxon>Rhododendron</taxon>
    </lineage>
</organism>
<evidence type="ECO:0000313" key="2">
    <source>
        <dbReference type="Proteomes" id="UP001062846"/>
    </source>
</evidence>
<sequence length="140" mass="15478">MGDRVSPESQLCHSSTAVECWAIREGLKLALDREWKGVLVETDSLVASQLINGSLSDKHVLNNIICDYRSMLPRLDSEVKHIYREGNSCADLLAGLNFQQLSLVVLPNMPPCMGQAIYDDASGKKFLRSNDSLIFNAVPL</sequence>
<accession>A0ACC0M114</accession>
<proteinExistence type="predicted"/>
<dbReference type="Proteomes" id="UP001062846">
    <property type="component" value="Chromosome 10"/>
</dbReference>
<gene>
    <name evidence="1" type="ORF">RHMOL_Rhmol10G0102900</name>
</gene>
<reference evidence="1" key="1">
    <citation type="submission" date="2022-02" db="EMBL/GenBank/DDBJ databases">
        <title>Plant Genome Project.</title>
        <authorList>
            <person name="Zhang R.-G."/>
        </authorList>
    </citation>
    <scope>NUCLEOTIDE SEQUENCE</scope>
    <source>
        <strain evidence="1">AT1</strain>
    </source>
</reference>
<dbReference type="EMBL" id="CM046397">
    <property type="protein sequence ID" value="KAI8534599.1"/>
    <property type="molecule type" value="Genomic_DNA"/>
</dbReference>
<name>A0ACC0M114_RHOML</name>
<keyword evidence="2" id="KW-1185">Reference proteome</keyword>